<accession>L0DKJ8</accession>
<dbReference type="SUPFAM" id="SSF117991">
    <property type="entry name" value="YbeD/HP0495-like"/>
    <property type="match status" value="1"/>
</dbReference>
<organism evidence="1 2">
    <name type="scientific">Singulisphaera acidiphila (strain ATCC BAA-1392 / DSM 18658 / VKM B-2454 / MOB10)</name>
    <dbReference type="NCBI Taxonomy" id="886293"/>
    <lineage>
        <taxon>Bacteria</taxon>
        <taxon>Pseudomonadati</taxon>
        <taxon>Planctomycetota</taxon>
        <taxon>Planctomycetia</taxon>
        <taxon>Isosphaerales</taxon>
        <taxon>Isosphaeraceae</taxon>
        <taxon>Singulisphaera</taxon>
    </lineage>
</organism>
<dbReference type="AlphaFoldDB" id="L0DKJ8"/>
<evidence type="ECO:0000313" key="1">
    <source>
        <dbReference type="EMBL" id="AGA29792.1"/>
    </source>
</evidence>
<evidence type="ECO:0000313" key="2">
    <source>
        <dbReference type="Proteomes" id="UP000010798"/>
    </source>
</evidence>
<reference evidence="1 2" key="1">
    <citation type="submission" date="2012-02" db="EMBL/GenBank/DDBJ databases">
        <title>Complete sequence of chromosome of Singulisphaera acidiphila DSM 18658.</title>
        <authorList>
            <consortium name="US DOE Joint Genome Institute (JGI-PGF)"/>
            <person name="Lucas S."/>
            <person name="Copeland A."/>
            <person name="Lapidus A."/>
            <person name="Glavina del Rio T."/>
            <person name="Dalin E."/>
            <person name="Tice H."/>
            <person name="Bruce D."/>
            <person name="Goodwin L."/>
            <person name="Pitluck S."/>
            <person name="Peters L."/>
            <person name="Ovchinnikova G."/>
            <person name="Chertkov O."/>
            <person name="Kyrpides N."/>
            <person name="Mavromatis K."/>
            <person name="Ivanova N."/>
            <person name="Brettin T."/>
            <person name="Detter J.C."/>
            <person name="Han C."/>
            <person name="Larimer F."/>
            <person name="Land M."/>
            <person name="Hauser L."/>
            <person name="Markowitz V."/>
            <person name="Cheng J.-F."/>
            <person name="Hugenholtz P."/>
            <person name="Woyke T."/>
            <person name="Wu D."/>
            <person name="Tindall B."/>
            <person name="Pomrenke H."/>
            <person name="Brambilla E."/>
            <person name="Klenk H.-P."/>
            <person name="Eisen J.A."/>
        </authorList>
    </citation>
    <scope>NUCLEOTIDE SEQUENCE [LARGE SCALE GENOMIC DNA]</scope>
    <source>
        <strain evidence="2">ATCC BAA-1392 / DSM 18658 / VKM B-2454 / MOB10</strain>
    </source>
</reference>
<name>L0DKJ8_SINAD</name>
<dbReference type="Gene3D" id="3.30.70.260">
    <property type="match status" value="1"/>
</dbReference>
<sequence length="94" mass="10384">MDTRPSLDLLESTHFFPGVYRIKAIGLTDENFEARVLEAVVLQLASASELDYTSRTTPGGRHVAVTMDVTVQNAQQVREIYASLGELKGLTLLF</sequence>
<dbReference type="Proteomes" id="UP000010798">
    <property type="component" value="Chromosome"/>
</dbReference>
<keyword evidence="2" id="KW-1185">Reference proteome</keyword>
<dbReference type="KEGG" id="saci:Sinac_5661"/>
<gene>
    <name evidence="1" type="ordered locus">Sinac_5661</name>
</gene>
<dbReference type="eggNOG" id="COG2921">
    <property type="taxonomic scope" value="Bacteria"/>
</dbReference>
<dbReference type="EMBL" id="CP003364">
    <property type="protein sequence ID" value="AGA29792.1"/>
    <property type="molecule type" value="Genomic_DNA"/>
</dbReference>
<dbReference type="HOGENOM" id="CLU_174649_0_0_0"/>
<dbReference type="RefSeq" id="WP_015248890.1">
    <property type="nucleotide sequence ID" value="NC_019892.1"/>
</dbReference>
<dbReference type="InterPro" id="IPR027471">
    <property type="entry name" value="YbeD-like_sf"/>
</dbReference>
<protein>
    <submittedName>
        <fullName evidence="1">Uncharacterized protein</fullName>
    </submittedName>
</protein>
<dbReference type="STRING" id="886293.Sinac_5661"/>
<dbReference type="InterPro" id="IPR007454">
    <property type="entry name" value="UPF0250_YbeD-like"/>
</dbReference>
<dbReference type="Pfam" id="PF04359">
    <property type="entry name" value="DUF493"/>
    <property type="match status" value="1"/>
</dbReference>
<dbReference type="OrthoDB" id="5523904at2"/>
<proteinExistence type="predicted"/>